<evidence type="ECO:0000256" key="1">
    <source>
        <dbReference type="SAM" id="MobiDB-lite"/>
    </source>
</evidence>
<evidence type="ECO:0000259" key="3">
    <source>
        <dbReference type="SMART" id="SM00499"/>
    </source>
</evidence>
<evidence type="ECO:0000256" key="2">
    <source>
        <dbReference type="SAM" id="SignalP"/>
    </source>
</evidence>
<dbReference type="InterPro" id="IPR016140">
    <property type="entry name" value="Bifunc_inhib/LTP/seed_store"/>
</dbReference>
<dbReference type="PANTHER" id="PTHR31731">
    <property type="match status" value="1"/>
</dbReference>
<feature type="chain" id="PRO_5041349774" description="Bifunctional inhibitor/plant lipid transfer protein/seed storage helical domain-containing protein" evidence="2">
    <location>
        <begin position="34"/>
        <end position="209"/>
    </location>
</feature>
<feature type="region of interest" description="Disordered" evidence="1">
    <location>
        <begin position="46"/>
        <end position="117"/>
    </location>
</feature>
<dbReference type="OMA" id="TIRIGAC"/>
<dbReference type="InterPro" id="IPR036312">
    <property type="entry name" value="Bifun_inhib/LTP/seed_sf"/>
</dbReference>
<dbReference type="SMART" id="SM00499">
    <property type="entry name" value="AAI"/>
    <property type="match status" value="1"/>
</dbReference>
<dbReference type="AlphaFoldDB" id="A0AA38LAS2"/>
<proteinExistence type="predicted"/>
<evidence type="ECO:0000313" key="5">
    <source>
        <dbReference type="Proteomes" id="UP000824469"/>
    </source>
</evidence>
<sequence>CALHCIMKMGDCKSAAVVFIVMVQLCSMEPVMACWFCPPKTKPPPSVPKLPPPSVPKLPPLPPPSVPKLPPPSVPKLPPLPPPSVPKLPPPVVTKPPCPPEVPPAAPKTPPTPITPSPEVPKTCPLDALKLGACADVLGGLVHLGIGDPSVNKCCPVLQGLLEAEAALCLCTTIKLNLLNLNIAVPLALELLEFCGFNPPPGFTCPSQR</sequence>
<evidence type="ECO:0000313" key="4">
    <source>
        <dbReference type="EMBL" id="KAH9314750.1"/>
    </source>
</evidence>
<keyword evidence="2" id="KW-0732">Signal</keyword>
<keyword evidence="5" id="KW-1185">Reference proteome</keyword>
<accession>A0AA38LAS2</accession>
<dbReference type="PRINTS" id="PR01217">
    <property type="entry name" value="PRICHEXTENSN"/>
</dbReference>
<dbReference type="Proteomes" id="UP000824469">
    <property type="component" value="Unassembled WGS sequence"/>
</dbReference>
<comment type="caution">
    <text evidence="4">The sequence shown here is derived from an EMBL/GenBank/DDBJ whole genome shotgun (WGS) entry which is preliminary data.</text>
</comment>
<dbReference type="Gene3D" id="1.10.110.10">
    <property type="entry name" value="Plant lipid-transfer and hydrophobic proteins"/>
    <property type="match status" value="1"/>
</dbReference>
<feature type="signal peptide" evidence="2">
    <location>
        <begin position="1"/>
        <end position="33"/>
    </location>
</feature>
<feature type="domain" description="Bifunctional inhibitor/plant lipid transfer protein/seed storage helical" evidence="3">
    <location>
        <begin position="124"/>
        <end position="205"/>
    </location>
</feature>
<dbReference type="InterPro" id="IPR051636">
    <property type="entry name" value="Plant_LTP/defense-related"/>
</dbReference>
<feature type="non-terminal residue" evidence="4">
    <location>
        <position position="1"/>
    </location>
</feature>
<dbReference type="Pfam" id="PF14547">
    <property type="entry name" value="Hydrophob_seed"/>
    <property type="match status" value="1"/>
</dbReference>
<organism evidence="4 5">
    <name type="scientific">Taxus chinensis</name>
    <name type="common">Chinese yew</name>
    <name type="synonym">Taxus wallichiana var. chinensis</name>
    <dbReference type="NCBI Taxonomy" id="29808"/>
    <lineage>
        <taxon>Eukaryota</taxon>
        <taxon>Viridiplantae</taxon>
        <taxon>Streptophyta</taxon>
        <taxon>Embryophyta</taxon>
        <taxon>Tracheophyta</taxon>
        <taxon>Spermatophyta</taxon>
        <taxon>Pinopsida</taxon>
        <taxon>Pinidae</taxon>
        <taxon>Conifers II</taxon>
        <taxon>Cupressales</taxon>
        <taxon>Taxaceae</taxon>
        <taxon>Taxus</taxon>
    </lineage>
</organism>
<dbReference type="InterPro" id="IPR027923">
    <property type="entry name" value="Hydrophob_seed_dom"/>
</dbReference>
<dbReference type="CDD" id="cd01958">
    <property type="entry name" value="HPS_like"/>
    <property type="match status" value="1"/>
</dbReference>
<gene>
    <name evidence="4" type="ORF">KI387_023377</name>
</gene>
<dbReference type="EMBL" id="JAHRHJ020000005">
    <property type="protein sequence ID" value="KAH9314750.1"/>
    <property type="molecule type" value="Genomic_DNA"/>
</dbReference>
<protein>
    <recommendedName>
        <fullName evidence="3">Bifunctional inhibitor/plant lipid transfer protein/seed storage helical domain-containing protein</fullName>
    </recommendedName>
</protein>
<name>A0AA38LAS2_TAXCH</name>
<reference evidence="4 5" key="1">
    <citation type="journal article" date="2021" name="Nat. Plants">
        <title>The Taxus genome provides insights into paclitaxel biosynthesis.</title>
        <authorList>
            <person name="Xiong X."/>
            <person name="Gou J."/>
            <person name="Liao Q."/>
            <person name="Li Y."/>
            <person name="Zhou Q."/>
            <person name="Bi G."/>
            <person name="Li C."/>
            <person name="Du R."/>
            <person name="Wang X."/>
            <person name="Sun T."/>
            <person name="Guo L."/>
            <person name="Liang H."/>
            <person name="Lu P."/>
            <person name="Wu Y."/>
            <person name="Zhang Z."/>
            <person name="Ro D.K."/>
            <person name="Shang Y."/>
            <person name="Huang S."/>
            <person name="Yan J."/>
        </authorList>
    </citation>
    <scope>NUCLEOTIDE SEQUENCE [LARGE SCALE GENOMIC DNA]</scope>
    <source>
        <strain evidence="4">Ta-2019</strain>
    </source>
</reference>
<dbReference type="SUPFAM" id="SSF47699">
    <property type="entry name" value="Bifunctional inhibitor/lipid-transfer protein/seed storage 2S albumin"/>
    <property type="match status" value="1"/>
</dbReference>